<comment type="catalytic activity">
    <reaction evidence="1 9">
        <text>Hydrolysis of terminal, non-reducing beta-D-glucosyl residues with release of beta-D-glucose.</text>
        <dbReference type="EC" id="3.2.1.21"/>
    </reaction>
</comment>
<accession>A0ABY9J5M4</accession>
<evidence type="ECO:0000256" key="8">
    <source>
        <dbReference type="ARBA" id="ARBA00023326"/>
    </source>
</evidence>
<evidence type="ECO:0000313" key="11">
    <source>
        <dbReference type="Proteomes" id="UP001224433"/>
    </source>
</evidence>
<name>A0ABY9J5M4_9ACTN</name>
<keyword evidence="4 9" id="KW-0378">Hydrolase</keyword>
<protein>
    <recommendedName>
        <fullName evidence="3 9">Beta-glucosidase</fullName>
        <ecNumber evidence="3 9">3.2.1.21</ecNumber>
    </recommendedName>
</protein>
<dbReference type="RefSeq" id="WP_306102744.1">
    <property type="nucleotide sequence ID" value="NZ_CP120983.1"/>
</dbReference>
<dbReference type="InterPro" id="IPR033132">
    <property type="entry name" value="GH_1_N_CS"/>
</dbReference>
<keyword evidence="5" id="KW-0136">Cellulose degradation</keyword>
<dbReference type="Proteomes" id="UP001224433">
    <property type="component" value="Chromosome"/>
</dbReference>
<evidence type="ECO:0000256" key="1">
    <source>
        <dbReference type="ARBA" id="ARBA00000448"/>
    </source>
</evidence>
<evidence type="ECO:0000256" key="9">
    <source>
        <dbReference type="RuleBase" id="RU361175"/>
    </source>
</evidence>
<keyword evidence="8" id="KW-0624">Polysaccharide degradation</keyword>
<evidence type="ECO:0000256" key="5">
    <source>
        <dbReference type="ARBA" id="ARBA00023001"/>
    </source>
</evidence>
<dbReference type="Gene3D" id="3.20.20.80">
    <property type="entry name" value="Glycosidases"/>
    <property type="match status" value="1"/>
</dbReference>
<dbReference type="PANTHER" id="PTHR10353">
    <property type="entry name" value="GLYCOSYL HYDROLASE"/>
    <property type="match status" value="1"/>
</dbReference>
<dbReference type="EC" id="3.2.1.21" evidence="3 9"/>
<sequence>MNDLSALPRDFTWGVATAAYQIEGAVAEDGRAPSIWDTFSHTPGAVDNGDTGDVACDHYHRVPEDIGLIKELGAGAYRFSVAWPRVVPGGDGPVNKAGLDFYDRLVDGLLEAGITPFTTLYHWDLPQALQDRGGWTVRETAEHFAAYSGVVVDRLGDRVKDWATLNEPLCSAWIGHLEGRMAPGLTDLTAAVRASFHLHLGHGLAVREIRDRCPDARVGIVNNLSPVQAASESPADLAAAVRADGHINRWWLDPIHGRGYPQDMLDLYGVELPVRAGDMETIAAPLDWLGLNYYFRQIVTADDDGPVPLARQIPVPGARHTAMDWEVHSEGLEQLLLRLTEEYGARRIHVTENGSAYRDTVGPDGSVHDPERTRYLEEHLAACARAVAGGAPLAGYFAWSLLDNFEWAYGYDKRFGLVHVDYETQRRTVKSSGRRYAELIRAVSGDRSRAAD</sequence>
<dbReference type="SUPFAM" id="SSF51445">
    <property type="entry name" value="(Trans)glycosidases"/>
    <property type="match status" value="1"/>
</dbReference>
<organism evidence="10 11">
    <name type="scientific">Streptomyces glycanivorans</name>
    <dbReference type="NCBI Taxonomy" id="3033808"/>
    <lineage>
        <taxon>Bacteria</taxon>
        <taxon>Bacillati</taxon>
        <taxon>Actinomycetota</taxon>
        <taxon>Actinomycetes</taxon>
        <taxon>Kitasatosporales</taxon>
        <taxon>Streptomycetaceae</taxon>
        <taxon>Streptomyces</taxon>
    </lineage>
</organism>
<evidence type="ECO:0000256" key="2">
    <source>
        <dbReference type="ARBA" id="ARBA00010838"/>
    </source>
</evidence>
<evidence type="ECO:0000256" key="7">
    <source>
        <dbReference type="ARBA" id="ARBA00023295"/>
    </source>
</evidence>
<evidence type="ECO:0000256" key="3">
    <source>
        <dbReference type="ARBA" id="ARBA00012744"/>
    </source>
</evidence>
<keyword evidence="6" id="KW-0119">Carbohydrate metabolism</keyword>
<proteinExistence type="inferred from homology"/>
<dbReference type="EMBL" id="CP120983">
    <property type="protein sequence ID" value="WLQ62500.1"/>
    <property type="molecule type" value="Genomic_DNA"/>
</dbReference>
<dbReference type="InterPro" id="IPR017853">
    <property type="entry name" value="GH"/>
</dbReference>
<dbReference type="NCBIfam" id="TIGR03356">
    <property type="entry name" value="BGL"/>
    <property type="match status" value="1"/>
</dbReference>
<dbReference type="PROSITE" id="PS00653">
    <property type="entry name" value="GLYCOSYL_HYDROL_F1_2"/>
    <property type="match status" value="1"/>
</dbReference>
<reference evidence="10 11" key="1">
    <citation type="submission" date="2023-03" db="EMBL/GenBank/DDBJ databases">
        <title>Isolation and description of six Streptomyces strains from soil environments, able to metabolize different microbial glucans.</title>
        <authorList>
            <person name="Widen T."/>
            <person name="Larsbrink J."/>
        </authorList>
    </citation>
    <scope>NUCLEOTIDE SEQUENCE [LARGE SCALE GENOMIC DNA]</scope>
    <source>
        <strain evidence="10 11">Alt3</strain>
    </source>
</reference>
<dbReference type="PANTHER" id="PTHR10353:SF36">
    <property type="entry name" value="LP05116P"/>
    <property type="match status" value="1"/>
</dbReference>
<evidence type="ECO:0000313" key="10">
    <source>
        <dbReference type="EMBL" id="WLQ62500.1"/>
    </source>
</evidence>
<gene>
    <name evidence="10" type="ORF">P8A20_02360</name>
</gene>
<keyword evidence="7 9" id="KW-0326">Glycosidase</keyword>
<dbReference type="Pfam" id="PF00232">
    <property type="entry name" value="Glyco_hydro_1"/>
    <property type="match status" value="1"/>
</dbReference>
<comment type="similarity">
    <text evidence="2 9">Belongs to the glycosyl hydrolase 1 family.</text>
</comment>
<dbReference type="PRINTS" id="PR00131">
    <property type="entry name" value="GLHYDRLASE1"/>
</dbReference>
<dbReference type="InterPro" id="IPR017736">
    <property type="entry name" value="Glyco_hydro_1_beta-glucosidase"/>
</dbReference>
<keyword evidence="11" id="KW-1185">Reference proteome</keyword>
<evidence type="ECO:0000256" key="6">
    <source>
        <dbReference type="ARBA" id="ARBA00023277"/>
    </source>
</evidence>
<evidence type="ECO:0000256" key="4">
    <source>
        <dbReference type="ARBA" id="ARBA00022801"/>
    </source>
</evidence>
<dbReference type="GO" id="GO:0008422">
    <property type="term" value="F:beta-glucosidase activity"/>
    <property type="evidence" value="ECO:0007669"/>
    <property type="project" value="UniProtKB-EC"/>
</dbReference>
<dbReference type="InterPro" id="IPR001360">
    <property type="entry name" value="Glyco_hydro_1"/>
</dbReference>